<reference evidence="3" key="1">
    <citation type="journal article" date="2020" name="Stud. Mycol.">
        <title>101 Dothideomycetes genomes: a test case for predicting lifestyles and emergence of pathogens.</title>
        <authorList>
            <person name="Haridas S."/>
            <person name="Albert R."/>
            <person name="Binder M."/>
            <person name="Bloem J."/>
            <person name="Labutti K."/>
            <person name="Salamov A."/>
            <person name="Andreopoulos B."/>
            <person name="Baker S."/>
            <person name="Barry K."/>
            <person name="Bills G."/>
            <person name="Bluhm B."/>
            <person name="Cannon C."/>
            <person name="Castanera R."/>
            <person name="Culley D."/>
            <person name="Daum C."/>
            <person name="Ezra D."/>
            <person name="Gonzalez J."/>
            <person name="Henrissat B."/>
            <person name="Kuo A."/>
            <person name="Liang C."/>
            <person name="Lipzen A."/>
            <person name="Lutzoni F."/>
            <person name="Magnuson J."/>
            <person name="Mondo S."/>
            <person name="Nolan M."/>
            <person name="Ohm R."/>
            <person name="Pangilinan J."/>
            <person name="Park H.-J."/>
            <person name="Ramirez L."/>
            <person name="Alfaro M."/>
            <person name="Sun H."/>
            <person name="Tritt A."/>
            <person name="Yoshinaga Y."/>
            <person name="Zwiers L.-H."/>
            <person name="Turgeon B."/>
            <person name="Goodwin S."/>
            <person name="Spatafora J."/>
            <person name="Crous P."/>
            <person name="Grigoriev I."/>
        </authorList>
    </citation>
    <scope>NUCLEOTIDE SEQUENCE</scope>
    <source>
        <strain evidence="3">CBS 133067</strain>
    </source>
</reference>
<proteinExistence type="predicted"/>
<dbReference type="PANTHER" id="PTHR13169:SF0">
    <property type="entry name" value="UBIQUITIN-LIKE PROTEIN 3"/>
    <property type="match status" value="1"/>
</dbReference>
<accession>A0A9P4I4F6</accession>
<comment type="caution">
    <text evidence="3">The sequence shown here is derived from an EMBL/GenBank/DDBJ whole genome shotgun (WGS) entry which is preliminary data.</text>
</comment>
<sequence>MSDLPPQSQSEGGVETATASKDAPSAPPATESSEPAATSSNQEAAPATEAAVSSTAPQTEAPAENVEDTEAIGPSTSAVSKSDAPSTGPAVHITLLLTNGARHPYKIDQRYLRKRSVDVENMDPFNISVYTLKELIWRDWRSEWEPRPSNPSYIRLIHFGRMLEDKLPLKECRFNHDAPNIVHMTVKPQEIVDEEDTKTGKGGRDRDGEDRDAGCRCVIL</sequence>
<dbReference type="InterPro" id="IPR039540">
    <property type="entry name" value="UBL3-like_ubiquitin_dom"/>
</dbReference>
<dbReference type="Proteomes" id="UP000799772">
    <property type="component" value="Unassembled WGS sequence"/>
</dbReference>
<evidence type="ECO:0000313" key="4">
    <source>
        <dbReference type="Proteomes" id="UP000799772"/>
    </source>
</evidence>
<feature type="compositionally biased region" description="Polar residues" evidence="1">
    <location>
        <begin position="74"/>
        <end position="85"/>
    </location>
</feature>
<dbReference type="InterPro" id="IPR040015">
    <property type="entry name" value="UBL3-like"/>
</dbReference>
<keyword evidence="4" id="KW-1185">Reference proteome</keyword>
<dbReference type="OrthoDB" id="1043111at2759"/>
<feature type="compositionally biased region" description="Polar residues" evidence="1">
    <location>
        <begin position="1"/>
        <end position="11"/>
    </location>
</feature>
<dbReference type="PANTHER" id="PTHR13169">
    <property type="entry name" value="UBIQUITIN-LIKE PROTEIN 3 HCG-1 PROTEIN"/>
    <property type="match status" value="1"/>
</dbReference>
<name>A0A9P4I4F6_9PEZI</name>
<feature type="region of interest" description="Disordered" evidence="1">
    <location>
        <begin position="190"/>
        <end position="213"/>
    </location>
</feature>
<evidence type="ECO:0000259" key="2">
    <source>
        <dbReference type="Pfam" id="PF13881"/>
    </source>
</evidence>
<evidence type="ECO:0000313" key="3">
    <source>
        <dbReference type="EMBL" id="KAF2094790.1"/>
    </source>
</evidence>
<dbReference type="AlphaFoldDB" id="A0A9P4I4F6"/>
<feature type="compositionally biased region" description="Low complexity" evidence="1">
    <location>
        <begin position="28"/>
        <end position="40"/>
    </location>
</feature>
<protein>
    <recommendedName>
        <fullName evidence="2">UBL3-like ubiquitin domain-containing protein</fullName>
    </recommendedName>
</protein>
<organism evidence="3 4">
    <name type="scientific">Rhizodiscina lignyota</name>
    <dbReference type="NCBI Taxonomy" id="1504668"/>
    <lineage>
        <taxon>Eukaryota</taxon>
        <taxon>Fungi</taxon>
        <taxon>Dikarya</taxon>
        <taxon>Ascomycota</taxon>
        <taxon>Pezizomycotina</taxon>
        <taxon>Dothideomycetes</taxon>
        <taxon>Pleosporomycetidae</taxon>
        <taxon>Aulographales</taxon>
        <taxon>Rhizodiscinaceae</taxon>
        <taxon>Rhizodiscina</taxon>
    </lineage>
</organism>
<feature type="domain" description="UBL3-like ubiquitin" evidence="2">
    <location>
        <begin position="126"/>
        <end position="217"/>
    </location>
</feature>
<dbReference type="Pfam" id="PF13881">
    <property type="entry name" value="Rad60-SLD_2"/>
    <property type="match status" value="1"/>
</dbReference>
<feature type="compositionally biased region" description="Basic and acidic residues" evidence="1">
    <location>
        <begin position="197"/>
        <end position="213"/>
    </location>
</feature>
<dbReference type="SUPFAM" id="SSF54236">
    <property type="entry name" value="Ubiquitin-like"/>
    <property type="match status" value="1"/>
</dbReference>
<gene>
    <name evidence="3" type="ORF">NA57DRAFT_45595</name>
</gene>
<feature type="region of interest" description="Disordered" evidence="1">
    <location>
        <begin position="1"/>
        <end position="87"/>
    </location>
</feature>
<evidence type="ECO:0000256" key="1">
    <source>
        <dbReference type="SAM" id="MobiDB-lite"/>
    </source>
</evidence>
<dbReference type="InterPro" id="IPR029071">
    <property type="entry name" value="Ubiquitin-like_domsf"/>
</dbReference>
<dbReference type="EMBL" id="ML978133">
    <property type="protein sequence ID" value="KAF2094790.1"/>
    <property type="molecule type" value="Genomic_DNA"/>
</dbReference>
<dbReference type="Gene3D" id="3.10.20.90">
    <property type="entry name" value="Phosphatidylinositol 3-kinase Catalytic Subunit, Chain A, domain 1"/>
    <property type="match status" value="1"/>
</dbReference>